<reference evidence="1 2" key="1">
    <citation type="submission" date="2020-02" db="EMBL/GenBank/DDBJ databases">
        <authorList>
            <person name="Ferguson B K."/>
        </authorList>
    </citation>
    <scope>NUCLEOTIDE SEQUENCE [LARGE SCALE GENOMIC DNA]</scope>
</reference>
<keyword evidence="2" id="KW-1185">Reference proteome</keyword>
<organism evidence="1 2">
    <name type="scientific">Nesidiocoris tenuis</name>
    <dbReference type="NCBI Taxonomy" id="355587"/>
    <lineage>
        <taxon>Eukaryota</taxon>
        <taxon>Metazoa</taxon>
        <taxon>Ecdysozoa</taxon>
        <taxon>Arthropoda</taxon>
        <taxon>Hexapoda</taxon>
        <taxon>Insecta</taxon>
        <taxon>Pterygota</taxon>
        <taxon>Neoptera</taxon>
        <taxon>Paraneoptera</taxon>
        <taxon>Hemiptera</taxon>
        <taxon>Heteroptera</taxon>
        <taxon>Panheteroptera</taxon>
        <taxon>Cimicomorpha</taxon>
        <taxon>Miridae</taxon>
        <taxon>Dicyphina</taxon>
        <taxon>Nesidiocoris</taxon>
    </lineage>
</organism>
<evidence type="ECO:0000313" key="1">
    <source>
        <dbReference type="EMBL" id="CAB0014718.1"/>
    </source>
</evidence>
<name>A0A6H5HCV7_9HEMI</name>
<dbReference type="EMBL" id="CADCXU010028207">
    <property type="protein sequence ID" value="CAB0014718.1"/>
    <property type="molecule type" value="Genomic_DNA"/>
</dbReference>
<gene>
    <name evidence="1" type="ORF">NTEN_LOCUS19129</name>
</gene>
<evidence type="ECO:0000313" key="2">
    <source>
        <dbReference type="Proteomes" id="UP000479000"/>
    </source>
</evidence>
<sequence length="176" mass="20275">MWPKRKKCLVLWKHPVLREVQHHGVPMFAAGGHRSTRSDAAKPLILFSGTQISRNLVHGRNLNLRTNGSLVTSRTYRLSHLDTRLPTEDTIVQVPSTRSIHRHPICLPDEEAEENNALNSKPELSPFVNCSHPPGLQIQWKNCEHPEDAGEGLYREEEMRERFFKDQHSIPRPRDN</sequence>
<dbReference type="AlphaFoldDB" id="A0A6H5HCV7"/>
<dbReference type="Proteomes" id="UP000479000">
    <property type="component" value="Unassembled WGS sequence"/>
</dbReference>
<protein>
    <submittedName>
        <fullName evidence="1">Uncharacterized protein</fullName>
    </submittedName>
</protein>
<accession>A0A6H5HCV7</accession>
<proteinExistence type="predicted"/>